<feature type="chain" id="PRO_5043416158" description="Cystatin domain-containing protein" evidence="15">
    <location>
        <begin position="27"/>
        <end position="917"/>
    </location>
</feature>
<keyword evidence="15" id="KW-0732">Signal</keyword>
<keyword evidence="5" id="KW-0963">Cytoplasm</keyword>
<dbReference type="PROSITE" id="PS50068">
    <property type="entry name" value="LDLRA_2"/>
    <property type="match status" value="9"/>
</dbReference>
<keyword evidence="12 13" id="KW-1015">Disulfide bond</keyword>
<keyword evidence="18" id="KW-1185">Reference proteome</keyword>
<feature type="disulfide bond" evidence="13">
    <location>
        <begin position="736"/>
        <end position="751"/>
    </location>
</feature>
<comment type="caution">
    <text evidence="17">The sequence shown here is derived from an EMBL/GenBank/DDBJ whole genome shotgun (WGS) entry which is preliminary data.</text>
</comment>
<dbReference type="EMBL" id="CAXKWB010001833">
    <property type="protein sequence ID" value="CAL4065611.1"/>
    <property type="molecule type" value="Genomic_DNA"/>
</dbReference>
<feature type="disulfide bond" evidence="13">
    <location>
        <begin position="462"/>
        <end position="477"/>
    </location>
</feature>
<dbReference type="CDD" id="cd00042">
    <property type="entry name" value="CY"/>
    <property type="match status" value="1"/>
</dbReference>
<dbReference type="Pfam" id="PF00031">
    <property type="entry name" value="Cystatin"/>
    <property type="match status" value="1"/>
</dbReference>
<dbReference type="GO" id="GO:0012505">
    <property type="term" value="C:endomembrane system"/>
    <property type="evidence" value="ECO:0007669"/>
    <property type="project" value="UniProtKB-SubCell"/>
</dbReference>
<feature type="region of interest" description="Disordered" evidence="14">
    <location>
        <begin position="112"/>
        <end position="280"/>
    </location>
</feature>
<protein>
    <recommendedName>
        <fullName evidence="16">Cystatin domain-containing protein</fullName>
    </recommendedName>
</protein>
<dbReference type="GO" id="GO:0004869">
    <property type="term" value="F:cysteine-type endopeptidase inhibitor activity"/>
    <property type="evidence" value="ECO:0007669"/>
    <property type="project" value="UniProtKB-KW"/>
</dbReference>
<evidence type="ECO:0000313" key="17">
    <source>
        <dbReference type="EMBL" id="CAL4065611.1"/>
    </source>
</evidence>
<evidence type="ECO:0000256" key="5">
    <source>
        <dbReference type="ARBA" id="ARBA00022490"/>
    </source>
</evidence>
<dbReference type="SUPFAM" id="SSF57424">
    <property type="entry name" value="LDL receptor-like module"/>
    <property type="match status" value="9"/>
</dbReference>
<comment type="caution">
    <text evidence="13">Lacks conserved residue(s) required for the propagation of feature annotation.</text>
</comment>
<accession>A0AAV2PYH1</accession>
<evidence type="ECO:0000256" key="9">
    <source>
        <dbReference type="ARBA" id="ARBA00022737"/>
    </source>
</evidence>
<evidence type="ECO:0000256" key="4">
    <source>
        <dbReference type="ARBA" id="ARBA00009403"/>
    </source>
</evidence>
<evidence type="ECO:0000256" key="13">
    <source>
        <dbReference type="PROSITE-ProRule" id="PRU00124"/>
    </source>
</evidence>
<evidence type="ECO:0000256" key="11">
    <source>
        <dbReference type="ARBA" id="ARBA00023136"/>
    </source>
</evidence>
<keyword evidence="10" id="KW-1133">Transmembrane helix</keyword>
<dbReference type="Proteomes" id="UP001497623">
    <property type="component" value="Unassembled WGS sequence"/>
</dbReference>
<dbReference type="InterPro" id="IPR036055">
    <property type="entry name" value="LDL_receptor-like_sf"/>
</dbReference>
<keyword evidence="8" id="KW-0789">Thiol protease inhibitor</keyword>
<feature type="compositionally biased region" description="Basic and acidic residues" evidence="14">
    <location>
        <begin position="222"/>
        <end position="255"/>
    </location>
</feature>
<name>A0AAV2PYH1_MEGNR</name>
<dbReference type="InterPro" id="IPR050685">
    <property type="entry name" value="LDLR"/>
</dbReference>
<feature type="disulfide bond" evidence="13">
    <location>
        <begin position="848"/>
        <end position="863"/>
    </location>
</feature>
<feature type="disulfide bond" evidence="13">
    <location>
        <begin position="546"/>
        <end position="561"/>
    </location>
</feature>
<dbReference type="FunFam" id="3.10.450.10:FF:000001">
    <property type="entry name" value="Cystatin-A"/>
    <property type="match status" value="1"/>
</dbReference>
<feature type="compositionally biased region" description="Basic residues" evidence="14">
    <location>
        <begin position="296"/>
        <end position="313"/>
    </location>
</feature>
<dbReference type="PRINTS" id="PR00261">
    <property type="entry name" value="LDLRECEPTOR"/>
</dbReference>
<dbReference type="GO" id="GO:0016192">
    <property type="term" value="P:vesicle-mediated transport"/>
    <property type="evidence" value="ECO:0007669"/>
    <property type="project" value="UniProtKB-ARBA"/>
</dbReference>
<organism evidence="17 18">
    <name type="scientific">Meganyctiphanes norvegica</name>
    <name type="common">Northern krill</name>
    <name type="synonym">Thysanopoda norvegica</name>
    <dbReference type="NCBI Taxonomy" id="48144"/>
    <lineage>
        <taxon>Eukaryota</taxon>
        <taxon>Metazoa</taxon>
        <taxon>Ecdysozoa</taxon>
        <taxon>Arthropoda</taxon>
        <taxon>Crustacea</taxon>
        <taxon>Multicrustacea</taxon>
        <taxon>Malacostraca</taxon>
        <taxon>Eumalacostraca</taxon>
        <taxon>Eucarida</taxon>
        <taxon>Euphausiacea</taxon>
        <taxon>Euphausiidae</taxon>
        <taxon>Meganyctiphanes</taxon>
    </lineage>
</organism>
<feature type="disulfide bond" evidence="13">
    <location>
        <begin position="789"/>
        <end position="801"/>
    </location>
</feature>
<feature type="disulfide bond" evidence="13">
    <location>
        <begin position="582"/>
        <end position="597"/>
    </location>
</feature>
<feature type="disulfide bond" evidence="13">
    <location>
        <begin position="509"/>
        <end position="524"/>
    </location>
</feature>
<dbReference type="Gene3D" id="4.10.400.10">
    <property type="entry name" value="Low-density Lipoprotein Receptor"/>
    <property type="match status" value="8"/>
</dbReference>
<feature type="disulfide bond" evidence="13">
    <location>
        <begin position="836"/>
        <end position="854"/>
    </location>
</feature>
<dbReference type="GO" id="GO:0005886">
    <property type="term" value="C:plasma membrane"/>
    <property type="evidence" value="ECO:0007669"/>
    <property type="project" value="TreeGrafter"/>
</dbReference>
<feature type="compositionally biased region" description="Basic residues" evidence="14">
    <location>
        <begin position="256"/>
        <end position="273"/>
    </location>
</feature>
<evidence type="ECO:0000256" key="3">
    <source>
        <dbReference type="ARBA" id="ARBA00004496"/>
    </source>
</evidence>
<evidence type="ECO:0000256" key="8">
    <source>
        <dbReference type="ARBA" id="ARBA00022704"/>
    </source>
</evidence>
<evidence type="ECO:0000259" key="16">
    <source>
        <dbReference type="Pfam" id="PF00031"/>
    </source>
</evidence>
<sequence>MGGCGRHMCRWFLWLLCTTVVAGVAAHDEGQQEFSFEEDIFIEQPQYKGAMDLETRQEKRNPLEADSIGVEGSILGGAFDIKDLTNYLETNPITEKNKAISQLRYKRRARQKIKAANMKRDKNTKENSDVDEKKKPVVKNKLDKKDRKNNKSLNISPKNKHKNAKSRMSERSLKALTNKINREIMRQMSGSTKDVGKKDKIYKKRKSEKNKNNPKNIKTNKIAKDNKNLQRSDKKFKESKKDKNHDIKRINARKEQKVKKRNTRYYSKRRTNKNRNSYIDKKLKDIIREVLEKKVNKAKHRPNKNTARGRKSKNQNPSALYRKPKLYTAVHSSKGGLKPTNNTSLKNRKRFLWSTKPEVTVSDDEDDMEGSGSFPSSISSTSSTTTSSPIPTPKPSSGPDPPADCNKEDQIYCGDGKTVICGVQWCDDTEDCPDADDEAQCGCEPSEHECDSDRCIPKHYMCDGRRDCMDNTDETNCSADNGLPSGKECAVGEISCANPRECIPYTQWCDGTADCSDGADERHCGGCSYNEFFCGSGECVSNVLRCDGFSDCVDGADENNCPCDGDVFHCNGGGCVPSRRRCDGRVDCKDASDESNCDQGSIVPGGPSPPKKPTIAVQKLIDAVKPEVEKRLGCRLEDFKLVMYRTQVVAGINYFAKVHVGGGQYVHLRVFKDLQGNGGLHSMEYPKLENDDLYYIEKDYITTTACPGEVVPPVKCSFGELLCGDQLSCITQKELCDGIANCRDHSDELDCGCREDEFLCKNGLSCIGKTLLCDGVTDCPDGSDEDCGCAPGEFLCDGRFCLPESRRCDGYFDCQDSTDEMNCGHKPNCGSGGWKCTDGTCIQSRQRCDGVYQCPDQSDEYGCKPVVPVVPPDNPRPVPTVVRCALSWRYIRRDQVCDGVQDCLMGTDECACYWYHG</sequence>
<comment type="subcellular location">
    <subcellularLocation>
        <location evidence="3">Cytoplasm</location>
    </subcellularLocation>
    <subcellularLocation>
        <location evidence="2">Endomembrane system</location>
    </subcellularLocation>
    <subcellularLocation>
        <location evidence="1">Membrane</location>
        <topology evidence="1">Single-pass membrane protein</topology>
    </subcellularLocation>
</comment>
<feature type="region of interest" description="Disordered" evidence="14">
    <location>
        <begin position="357"/>
        <end position="403"/>
    </location>
</feature>
<keyword evidence="6" id="KW-0646">Protease inhibitor</keyword>
<dbReference type="SUPFAM" id="SSF54403">
    <property type="entry name" value="Cystatin/monellin"/>
    <property type="match status" value="1"/>
</dbReference>
<evidence type="ECO:0000256" key="7">
    <source>
        <dbReference type="ARBA" id="ARBA00022692"/>
    </source>
</evidence>
<evidence type="ECO:0000256" key="6">
    <source>
        <dbReference type="ARBA" id="ARBA00022690"/>
    </source>
</evidence>
<feature type="compositionally biased region" description="Pro residues" evidence="14">
    <location>
        <begin position="390"/>
        <end position="402"/>
    </location>
</feature>
<keyword evidence="7" id="KW-0812">Transmembrane</keyword>
<feature type="disulfide bond" evidence="13">
    <location>
        <begin position="563"/>
        <end position="575"/>
    </location>
</feature>
<feature type="disulfide bond" evidence="13">
    <location>
        <begin position="534"/>
        <end position="552"/>
    </location>
</feature>
<feature type="disulfide bond" evidence="13">
    <location>
        <begin position="808"/>
        <end position="823"/>
    </location>
</feature>
<feature type="signal peptide" evidence="15">
    <location>
        <begin position="1"/>
        <end position="26"/>
    </location>
</feature>
<dbReference type="PROSITE" id="PS01209">
    <property type="entry name" value="LDLRA_1"/>
    <property type="match status" value="5"/>
</dbReference>
<feature type="disulfide bond" evidence="13">
    <location>
        <begin position="796"/>
        <end position="814"/>
    </location>
</feature>
<keyword evidence="11" id="KW-0472">Membrane</keyword>
<dbReference type="Gene3D" id="3.10.450.10">
    <property type="match status" value="1"/>
</dbReference>
<feature type="disulfide bond" evidence="13">
    <location>
        <begin position="527"/>
        <end position="539"/>
    </location>
</feature>
<dbReference type="PANTHER" id="PTHR24270">
    <property type="entry name" value="LOW-DENSITY LIPOPROTEIN RECEPTOR-RELATED"/>
    <property type="match status" value="1"/>
</dbReference>
<feature type="disulfide bond" evidence="13">
    <location>
        <begin position="570"/>
        <end position="588"/>
    </location>
</feature>
<proteinExistence type="inferred from homology"/>
<dbReference type="SMART" id="SM00192">
    <property type="entry name" value="LDLa"/>
    <property type="match status" value="10"/>
</dbReference>
<dbReference type="GO" id="GO:0005737">
    <property type="term" value="C:cytoplasm"/>
    <property type="evidence" value="ECO:0007669"/>
    <property type="project" value="UniProtKB-SubCell"/>
</dbReference>
<feature type="disulfide bond" evidence="13">
    <location>
        <begin position="450"/>
        <end position="468"/>
    </location>
</feature>
<feature type="region of interest" description="Disordered" evidence="14">
    <location>
        <begin position="293"/>
        <end position="344"/>
    </location>
</feature>
<dbReference type="InterPro" id="IPR046350">
    <property type="entry name" value="Cystatin_sf"/>
</dbReference>
<dbReference type="Pfam" id="PF00057">
    <property type="entry name" value="Ldl_recept_a"/>
    <property type="match status" value="7"/>
</dbReference>
<feature type="compositionally biased region" description="Basic and acidic residues" evidence="14">
    <location>
        <begin position="118"/>
        <end position="146"/>
    </location>
</feature>
<evidence type="ECO:0000256" key="12">
    <source>
        <dbReference type="ARBA" id="ARBA00023157"/>
    </source>
</evidence>
<feature type="disulfide bond" evidence="13">
    <location>
        <begin position="443"/>
        <end position="455"/>
    </location>
</feature>
<evidence type="ECO:0000256" key="15">
    <source>
        <dbReference type="SAM" id="SignalP"/>
    </source>
</evidence>
<evidence type="ECO:0000313" key="18">
    <source>
        <dbReference type="Proteomes" id="UP001497623"/>
    </source>
</evidence>
<evidence type="ECO:0000256" key="2">
    <source>
        <dbReference type="ARBA" id="ARBA00004308"/>
    </source>
</evidence>
<keyword evidence="9" id="KW-0677">Repeat</keyword>
<dbReference type="InterPro" id="IPR002172">
    <property type="entry name" value="LDrepeatLR_classA_rpt"/>
</dbReference>
<feature type="disulfide bond" evidence="13">
    <location>
        <begin position="829"/>
        <end position="841"/>
    </location>
</feature>
<evidence type="ECO:0000256" key="1">
    <source>
        <dbReference type="ARBA" id="ARBA00004167"/>
    </source>
</evidence>
<reference evidence="17 18" key="1">
    <citation type="submission" date="2024-05" db="EMBL/GenBank/DDBJ databases">
        <authorList>
            <person name="Wallberg A."/>
        </authorList>
    </citation>
    <scope>NUCLEOTIDE SEQUENCE [LARGE SCALE GENOMIC DNA]</scope>
</reference>
<comment type="similarity">
    <text evidence="4">Belongs to the cystatin family.</text>
</comment>
<feature type="disulfide bond" evidence="13">
    <location>
        <begin position="426"/>
        <end position="441"/>
    </location>
</feature>
<feature type="compositionally biased region" description="Low complexity" evidence="14">
    <location>
        <begin position="370"/>
        <end position="389"/>
    </location>
</feature>
<dbReference type="CDD" id="cd00112">
    <property type="entry name" value="LDLa"/>
    <property type="match status" value="8"/>
</dbReference>
<dbReference type="PANTHER" id="PTHR24270:SF62">
    <property type="entry name" value="LOW-DENSITY LIPOPROTEIN RECEPTOR-RELATED PROTEIN 2"/>
    <property type="match status" value="1"/>
</dbReference>
<dbReference type="AlphaFoldDB" id="A0AAV2PYH1"/>
<gene>
    <name evidence="17" type="ORF">MNOR_LOCUS4909</name>
</gene>
<dbReference type="InterPro" id="IPR000010">
    <property type="entry name" value="Cystatin_dom"/>
</dbReference>
<feature type="domain" description="Cystatin" evidence="16">
    <location>
        <begin position="605"/>
        <end position="677"/>
    </location>
</feature>
<evidence type="ECO:0000256" key="14">
    <source>
        <dbReference type="SAM" id="MobiDB-lite"/>
    </source>
</evidence>
<dbReference type="InterPro" id="IPR023415">
    <property type="entry name" value="LDLR_class-A_CS"/>
</dbReference>
<evidence type="ECO:0000256" key="10">
    <source>
        <dbReference type="ARBA" id="ARBA00022989"/>
    </source>
</evidence>